<dbReference type="Pfam" id="PF03798">
    <property type="entry name" value="TRAM_LAG1_CLN8"/>
    <property type="match status" value="1"/>
</dbReference>
<dbReference type="GO" id="GO:0050291">
    <property type="term" value="F:sphingosine N-acyltransferase activity"/>
    <property type="evidence" value="ECO:0007669"/>
    <property type="project" value="InterPro"/>
</dbReference>
<dbReference type="UniPathway" id="UPA00222"/>
<comment type="pathway">
    <text evidence="3">Sphingolipid metabolism.</text>
</comment>
<evidence type="ECO:0000256" key="2">
    <source>
        <dbReference type="ARBA" id="ARBA00004760"/>
    </source>
</evidence>
<dbReference type="PANTHER" id="PTHR12560">
    <property type="entry name" value="LONGEVITY ASSURANCE FACTOR 1 LAG1"/>
    <property type="match status" value="1"/>
</dbReference>
<comment type="pathway">
    <text evidence="2">Lipid metabolism; sphingolipid metabolism.</text>
</comment>
<feature type="transmembrane region" description="Helical" evidence="8">
    <location>
        <begin position="62"/>
        <end position="82"/>
    </location>
</feature>
<dbReference type="EMBL" id="LJIJ01008331">
    <property type="protein sequence ID" value="ODM86546.1"/>
    <property type="molecule type" value="Genomic_DNA"/>
</dbReference>
<dbReference type="GO" id="GO:0016020">
    <property type="term" value="C:membrane"/>
    <property type="evidence" value="ECO:0007669"/>
    <property type="project" value="UniProtKB-SubCell"/>
</dbReference>
<dbReference type="GO" id="GO:0046513">
    <property type="term" value="P:ceramide biosynthetic process"/>
    <property type="evidence" value="ECO:0007669"/>
    <property type="project" value="InterPro"/>
</dbReference>
<keyword evidence="11" id="KW-1185">Reference proteome</keyword>
<keyword evidence="6 7" id="KW-0472">Membrane</keyword>
<protein>
    <submittedName>
        <fullName evidence="10">Ceramide synthase hyl-1</fullName>
    </submittedName>
</protein>
<dbReference type="OrthoDB" id="537032at2759"/>
<proteinExistence type="predicted"/>
<dbReference type="AlphaFoldDB" id="A0A1D2M0Q5"/>
<evidence type="ECO:0000256" key="4">
    <source>
        <dbReference type="ARBA" id="ARBA00022692"/>
    </source>
</evidence>
<sequence>VGYDSRVIFIFGAFLVPRVWLPPGTTWDDIRPDQDRVLTNLLNVDATNKSSFHKRSNWESSVNADGVAFATVSFSFGLFVMWDKPWFWDLKLCWYDYPHQSVPNDVWWYYLFGGSYYCSLLLTQVFIDTKRKDFWEMLVHHVVTIFLIGFSWTCNLIRIGTVVYLFMIVLTSF</sequence>
<feature type="transmembrane region" description="Helical" evidence="8">
    <location>
        <begin position="139"/>
        <end position="170"/>
    </location>
</feature>
<dbReference type="InterPro" id="IPR016439">
    <property type="entry name" value="Lag1/Lac1-like"/>
</dbReference>
<evidence type="ECO:0000259" key="9">
    <source>
        <dbReference type="PROSITE" id="PS50922"/>
    </source>
</evidence>
<evidence type="ECO:0000256" key="5">
    <source>
        <dbReference type="ARBA" id="ARBA00022989"/>
    </source>
</evidence>
<evidence type="ECO:0000256" key="1">
    <source>
        <dbReference type="ARBA" id="ARBA00004141"/>
    </source>
</evidence>
<evidence type="ECO:0000313" key="11">
    <source>
        <dbReference type="Proteomes" id="UP000094527"/>
    </source>
</evidence>
<gene>
    <name evidence="10" type="ORF">Ocin01_20136</name>
</gene>
<dbReference type="PROSITE" id="PS50922">
    <property type="entry name" value="TLC"/>
    <property type="match status" value="1"/>
</dbReference>
<dbReference type="STRING" id="48709.A0A1D2M0Q5"/>
<comment type="subcellular location">
    <subcellularLocation>
        <location evidence="1">Membrane</location>
        <topology evidence="1">Multi-pass membrane protein</topology>
    </subcellularLocation>
</comment>
<evidence type="ECO:0000256" key="8">
    <source>
        <dbReference type="SAM" id="Phobius"/>
    </source>
</evidence>
<evidence type="ECO:0000313" key="10">
    <source>
        <dbReference type="EMBL" id="ODM86546.1"/>
    </source>
</evidence>
<name>A0A1D2M0Q5_ORCCI</name>
<keyword evidence="4 7" id="KW-0812">Transmembrane</keyword>
<evidence type="ECO:0000256" key="3">
    <source>
        <dbReference type="ARBA" id="ARBA00004991"/>
    </source>
</evidence>
<dbReference type="PANTHER" id="PTHR12560:SF0">
    <property type="entry name" value="LD18904P"/>
    <property type="match status" value="1"/>
</dbReference>
<dbReference type="InterPro" id="IPR006634">
    <property type="entry name" value="TLC-dom"/>
</dbReference>
<accession>A0A1D2M0Q5</accession>
<comment type="caution">
    <text evidence="10">The sequence shown here is derived from an EMBL/GenBank/DDBJ whole genome shotgun (WGS) entry which is preliminary data.</text>
</comment>
<feature type="transmembrane region" description="Helical" evidence="8">
    <location>
        <begin position="107"/>
        <end position="127"/>
    </location>
</feature>
<evidence type="ECO:0000256" key="6">
    <source>
        <dbReference type="ARBA" id="ARBA00023136"/>
    </source>
</evidence>
<reference evidence="10 11" key="1">
    <citation type="journal article" date="2016" name="Genome Biol. Evol.">
        <title>Gene Family Evolution Reflects Adaptation to Soil Environmental Stressors in the Genome of the Collembolan Orchesella cincta.</title>
        <authorList>
            <person name="Faddeeva-Vakhrusheva A."/>
            <person name="Derks M.F."/>
            <person name="Anvar S.Y."/>
            <person name="Agamennone V."/>
            <person name="Suring W."/>
            <person name="Smit S."/>
            <person name="van Straalen N.M."/>
            <person name="Roelofs D."/>
        </authorList>
    </citation>
    <scope>NUCLEOTIDE SEQUENCE [LARGE SCALE GENOMIC DNA]</scope>
    <source>
        <tissue evidence="10">Mixed pool</tissue>
    </source>
</reference>
<feature type="non-terminal residue" evidence="10">
    <location>
        <position position="1"/>
    </location>
</feature>
<feature type="domain" description="TLC" evidence="9">
    <location>
        <begin position="55"/>
        <end position="173"/>
    </location>
</feature>
<dbReference type="Proteomes" id="UP000094527">
    <property type="component" value="Unassembled WGS sequence"/>
</dbReference>
<organism evidence="10 11">
    <name type="scientific">Orchesella cincta</name>
    <name type="common">Springtail</name>
    <name type="synonym">Podura cincta</name>
    <dbReference type="NCBI Taxonomy" id="48709"/>
    <lineage>
        <taxon>Eukaryota</taxon>
        <taxon>Metazoa</taxon>
        <taxon>Ecdysozoa</taxon>
        <taxon>Arthropoda</taxon>
        <taxon>Hexapoda</taxon>
        <taxon>Collembola</taxon>
        <taxon>Entomobryomorpha</taxon>
        <taxon>Entomobryoidea</taxon>
        <taxon>Orchesellidae</taxon>
        <taxon>Orchesellinae</taxon>
        <taxon>Orchesella</taxon>
    </lineage>
</organism>
<keyword evidence="5 8" id="KW-1133">Transmembrane helix</keyword>
<evidence type="ECO:0000256" key="7">
    <source>
        <dbReference type="PROSITE-ProRule" id="PRU00205"/>
    </source>
</evidence>